<dbReference type="InterPro" id="IPR019734">
    <property type="entry name" value="TPR_rpt"/>
</dbReference>
<dbReference type="InterPro" id="IPR011990">
    <property type="entry name" value="TPR-like_helical_dom_sf"/>
</dbReference>
<dbReference type="Proteomes" id="UP000077013">
    <property type="component" value="Unassembled WGS sequence"/>
</dbReference>
<gene>
    <name evidence="5" type="ORF">ULVI_06840</name>
</gene>
<dbReference type="GO" id="GO:0016787">
    <property type="term" value="F:hydrolase activity"/>
    <property type="evidence" value="ECO:0007669"/>
    <property type="project" value="UniProtKB-KW"/>
</dbReference>
<dbReference type="InterPro" id="IPR050491">
    <property type="entry name" value="AmpC-like"/>
</dbReference>
<dbReference type="Gene3D" id="1.25.40.10">
    <property type="entry name" value="Tetratricopeptide repeat domain"/>
    <property type="match status" value="1"/>
</dbReference>
<dbReference type="Pfam" id="PF00144">
    <property type="entry name" value="Beta-lactamase"/>
    <property type="match status" value="1"/>
</dbReference>
<keyword evidence="1" id="KW-0802">TPR repeat</keyword>
<organism evidence="5 6">
    <name type="scientific">Cochleicola gelatinilyticus</name>
    <dbReference type="NCBI Taxonomy" id="1763537"/>
    <lineage>
        <taxon>Bacteria</taxon>
        <taxon>Pseudomonadati</taxon>
        <taxon>Bacteroidota</taxon>
        <taxon>Flavobacteriia</taxon>
        <taxon>Flavobacteriales</taxon>
        <taxon>Flavobacteriaceae</taxon>
        <taxon>Cochleicola</taxon>
    </lineage>
</organism>
<dbReference type="STRING" id="1763537.ULVI_06840"/>
<evidence type="ECO:0000313" key="5">
    <source>
        <dbReference type="EMBL" id="OAB80444.1"/>
    </source>
</evidence>
<comment type="caution">
    <text evidence="5">The sequence shown here is derived from an EMBL/GenBank/DDBJ whole genome shotgun (WGS) entry which is preliminary data.</text>
</comment>
<proteinExistence type="predicted"/>
<dbReference type="PROSITE" id="PS50005">
    <property type="entry name" value="TPR"/>
    <property type="match status" value="1"/>
</dbReference>
<evidence type="ECO:0000259" key="4">
    <source>
        <dbReference type="Pfam" id="PF11954"/>
    </source>
</evidence>
<reference evidence="5 6" key="1">
    <citation type="submission" date="2016-02" db="EMBL/GenBank/DDBJ databases">
        <title>Ulvibacter sp. LPB0005, isolated from Thais luteostoma.</title>
        <authorList>
            <person name="Shin S.-K."/>
            <person name="Yi H."/>
        </authorList>
    </citation>
    <scope>NUCLEOTIDE SEQUENCE [LARGE SCALE GENOMIC DNA]</scope>
    <source>
        <strain evidence="5 6">LPB0005</strain>
    </source>
</reference>
<feature type="domain" description="Peptidase S12 Pab87-related C-terminal" evidence="4">
    <location>
        <begin position="496"/>
        <end position="577"/>
    </location>
</feature>
<feature type="chain" id="PRO_5007888710" evidence="2">
    <location>
        <begin position="29"/>
        <end position="586"/>
    </location>
</feature>
<dbReference type="InterPro" id="IPR001466">
    <property type="entry name" value="Beta-lactam-related"/>
</dbReference>
<dbReference type="InterPro" id="IPR012338">
    <property type="entry name" value="Beta-lactam/transpept-like"/>
</dbReference>
<evidence type="ECO:0000259" key="3">
    <source>
        <dbReference type="Pfam" id="PF00144"/>
    </source>
</evidence>
<dbReference type="SUPFAM" id="SSF56601">
    <property type="entry name" value="beta-lactamase/transpeptidase-like"/>
    <property type="match status" value="1"/>
</dbReference>
<keyword evidence="5" id="KW-0378">Hydrolase</keyword>
<dbReference type="OrthoDB" id="9793489at2"/>
<dbReference type="PANTHER" id="PTHR46825">
    <property type="entry name" value="D-ALANYL-D-ALANINE-CARBOXYPEPTIDASE/ENDOPEPTIDASE AMPH"/>
    <property type="match status" value="1"/>
</dbReference>
<sequence length="586" mass="65298">MKSQKTFLRKSVALMAMAFMLVSIVSFGQTKVQELDALLGLYTQYGQFNGSVLVAEKGKVVYKKGFGLANMEWDIPNTPDTKHRIGSITKQFTALLIMQLVAEGKIELQAPVSKYLPEYSKTNGDKITIHQLLTHTSGVPNYTSFPNFFKDLSRNPHTTNEMVRLFADSTLQFTPGTKFTYSNSGYVLLGAIIEKITGKLYEQVLREKIFNPLAMNNTGFDHHNSILKKRASGYQKKGSTFENAPYIDMSTPHAAGSLYSTVEDLYKWDQALYTEKLLPKNYMDMMYQAYIPAFGQHYGYGWSVGKMEIGTSKDSVQVIGHSGGINGFNTLITRMPNEKSSVILLDNTGDGELNDITIAIAGILYNKAYELPKESLASKMYSTILDKDLQAGLAFFEKHKNSEDYVLKESDMNSIGYSLLRSDKLNEAEAVFKLNVAQFPKSSNVYDSYGEVLMNLGKNDLAIANYKKSIELNSANENGIDMLKKLGVETNNLIPEVKVPETILEEYVGRYELMPGFILTVTKEGTQLKTQATGQSQVDVFPKSNTVFYLKVVAAQITFNQNEAGKTESLTLLQGGQEITGKKLPE</sequence>
<dbReference type="EMBL" id="LRXL01000026">
    <property type="protein sequence ID" value="OAB80444.1"/>
    <property type="molecule type" value="Genomic_DNA"/>
</dbReference>
<feature type="domain" description="Beta-lactamase-related" evidence="3">
    <location>
        <begin position="44"/>
        <end position="351"/>
    </location>
</feature>
<dbReference type="Pfam" id="PF11954">
    <property type="entry name" value="DUF3471"/>
    <property type="match status" value="1"/>
</dbReference>
<keyword evidence="2" id="KW-0732">Signal</keyword>
<feature type="signal peptide" evidence="2">
    <location>
        <begin position="1"/>
        <end position="28"/>
    </location>
</feature>
<evidence type="ECO:0000256" key="1">
    <source>
        <dbReference type="PROSITE-ProRule" id="PRU00339"/>
    </source>
</evidence>
<accession>A0A167J950</accession>
<dbReference type="InterPro" id="IPR021860">
    <property type="entry name" value="Peptidase_S12_Pab87-rel_C"/>
</dbReference>
<protein>
    <submittedName>
        <fullName evidence="5">Serine hydrolase</fullName>
    </submittedName>
</protein>
<dbReference type="PANTHER" id="PTHR46825:SF9">
    <property type="entry name" value="BETA-LACTAMASE-RELATED DOMAIN-CONTAINING PROTEIN"/>
    <property type="match status" value="1"/>
</dbReference>
<dbReference type="Gene3D" id="3.40.710.10">
    <property type="entry name" value="DD-peptidase/beta-lactamase superfamily"/>
    <property type="match status" value="1"/>
</dbReference>
<feature type="repeat" description="TPR" evidence="1">
    <location>
        <begin position="443"/>
        <end position="476"/>
    </location>
</feature>
<evidence type="ECO:0000313" key="6">
    <source>
        <dbReference type="Proteomes" id="UP000077013"/>
    </source>
</evidence>
<dbReference type="RefSeq" id="WP_068591025.1">
    <property type="nucleotide sequence ID" value="NZ_LRXL01000026.1"/>
</dbReference>
<evidence type="ECO:0000256" key="2">
    <source>
        <dbReference type="SAM" id="SignalP"/>
    </source>
</evidence>
<name>A0A167J950_9FLAO</name>
<keyword evidence="6" id="KW-1185">Reference proteome</keyword>
<dbReference type="AlphaFoldDB" id="A0A167J950"/>
<dbReference type="SUPFAM" id="SSF48452">
    <property type="entry name" value="TPR-like"/>
    <property type="match status" value="1"/>
</dbReference>